<dbReference type="Proteomes" id="UP000019494">
    <property type="component" value="Unassembled WGS sequence"/>
</dbReference>
<dbReference type="EMBL" id="AWQS01000006">
    <property type="protein sequence ID" value="EWT07716.1"/>
    <property type="molecule type" value="Genomic_DNA"/>
</dbReference>
<gene>
    <name evidence="1" type="ORF">N864_01050</name>
</gene>
<dbReference type="OrthoDB" id="5146366at2"/>
<comment type="caution">
    <text evidence="1">The sequence shown here is derived from an EMBL/GenBank/DDBJ whole genome shotgun (WGS) entry which is preliminary data.</text>
</comment>
<evidence type="ECO:0000313" key="2">
    <source>
        <dbReference type="Proteomes" id="UP000019494"/>
    </source>
</evidence>
<accession>W9GN65</accession>
<protein>
    <submittedName>
        <fullName evidence="1">Uncharacterized protein</fullName>
    </submittedName>
</protein>
<reference evidence="2" key="1">
    <citation type="submission" date="2013-08" db="EMBL/GenBank/DDBJ databases">
        <title>Intrasporangium oryzae NRRL B-24470.</title>
        <authorList>
            <person name="Liu H."/>
            <person name="Wang G."/>
        </authorList>
    </citation>
    <scope>NUCLEOTIDE SEQUENCE [LARGE SCALE GENOMIC DNA]</scope>
    <source>
        <strain evidence="2">Q5-1</strain>
    </source>
</reference>
<dbReference type="RefSeq" id="WP_034712634.1">
    <property type="nucleotide sequence ID" value="NZ_AWQS01000006.1"/>
</dbReference>
<organism evidence="1 2">
    <name type="scientific">Intrasporangium chromatireducens Q5-1</name>
    <dbReference type="NCBI Taxonomy" id="584657"/>
    <lineage>
        <taxon>Bacteria</taxon>
        <taxon>Bacillati</taxon>
        <taxon>Actinomycetota</taxon>
        <taxon>Actinomycetes</taxon>
        <taxon>Micrococcales</taxon>
        <taxon>Intrasporangiaceae</taxon>
        <taxon>Intrasporangium</taxon>
    </lineage>
</organism>
<sequence>MTDAWASYLDERRNRGFGDILAVSGQTESRAASGLHAGAENLVTKALRALEEGDEERAVRYTSQASRLPWDAHEEVWPGALATHFALFEELSEAMEDAEDGDTRWIDDAVTVLGEVSGEPREHLARTLGIFGRDATIDLSSAEAKKIHRAVGRDPLDVEFGTDPTETPEQLLPRMLDLLRVTNRYHLVHVHGQ</sequence>
<proteinExistence type="predicted"/>
<evidence type="ECO:0000313" key="1">
    <source>
        <dbReference type="EMBL" id="EWT07716.1"/>
    </source>
</evidence>
<keyword evidence="2" id="KW-1185">Reference proteome</keyword>
<dbReference type="AlphaFoldDB" id="W9GN65"/>
<name>W9GN65_9MICO</name>